<dbReference type="OrthoDB" id="9814070at2"/>
<dbReference type="AlphaFoldDB" id="A0A1H3XY80"/>
<name>A0A1H3XY80_9ACTO</name>
<reference evidence="4" key="1">
    <citation type="submission" date="2016-10" db="EMBL/GenBank/DDBJ databases">
        <authorList>
            <person name="Varghese N."/>
            <person name="Submissions S."/>
        </authorList>
    </citation>
    <scope>NUCLEOTIDE SEQUENCE [LARGE SCALE GENOMIC DNA]</scope>
    <source>
        <strain evidence="4">KPR-1</strain>
    </source>
</reference>
<dbReference type="PANTHER" id="PTHR12737">
    <property type="entry name" value="DIMETHYLARGININE DIMETHYLAMINOHYDROLASE"/>
    <property type="match status" value="1"/>
</dbReference>
<evidence type="ECO:0000256" key="1">
    <source>
        <dbReference type="ARBA" id="ARBA00008532"/>
    </source>
</evidence>
<sequence>MMHALVRRPRYGLEQWETYVDALKESGWETIEIGRGNPSVERHAVAYAETLLIDHDCEFVAPRAMRVVRLSAGARLHGGDVLKFGGRVWVGLGADTNAAGAAELAGQLAGYGVRVTTVPVASHLKEVLTALPDGTLIGHGLELDEPYLQVPEPSGASVVLLGGNRVMLAASAPATAELLRSRGFDVLTVDLSAFATGPTSLSIRLRGDC</sequence>
<evidence type="ECO:0000313" key="4">
    <source>
        <dbReference type="Proteomes" id="UP000199288"/>
    </source>
</evidence>
<evidence type="ECO:0000313" key="3">
    <source>
        <dbReference type="EMBL" id="SEA04417.1"/>
    </source>
</evidence>
<dbReference type="EMBL" id="FNQV01000004">
    <property type="protein sequence ID" value="SEA04417.1"/>
    <property type="molecule type" value="Genomic_DNA"/>
</dbReference>
<keyword evidence="2" id="KW-0378">Hydrolase</keyword>
<proteinExistence type="inferred from homology"/>
<dbReference type="PANTHER" id="PTHR12737:SF9">
    <property type="entry name" value="DIMETHYLARGININASE"/>
    <property type="match status" value="1"/>
</dbReference>
<dbReference type="RefSeq" id="WP_092562456.1">
    <property type="nucleotide sequence ID" value="NZ_FNQV01000004.1"/>
</dbReference>
<dbReference type="SUPFAM" id="SSF55909">
    <property type="entry name" value="Pentein"/>
    <property type="match status" value="1"/>
</dbReference>
<accession>A0A1H3XY80</accession>
<dbReference type="GO" id="GO:0006525">
    <property type="term" value="P:arginine metabolic process"/>
    <property type="evidence" value="ECO:0007669"/>
    <property type="project" value="TreeGrafter"/>
</dbReference>
<dbReference type="GO" id="GO:0000052">
    <property type="term" value="P:citrulline metabolic process"/>
    <property type="evidence" value="ECO:0007669"/>
    <property type="project" value="TreeGrafter"/>
</dbReference>
<dbReference type="Proteomes" id="UP000199288">
    <property type="component" value="Unassembled WGS sequence"/>
</dbReference>
<comment type="similarity">
    <text evidence="1">Belongs to the DDAH family.</text>
</comment>
<dbReference type="GO" id="GO:0016597">
    <property type="term" value="F:amino acid binding"/>
    <property type="evidence" value="ECO:0007669"/>
    <property type="project" value="TreeGrafter"/>
</dbReference>
<dbReference type="InterPro" id="IPR033199">
    <property type="entry name" value="DDAH-like"/>
</dbReference>
<dbReference type="GO" id="GO:0016403">
    <property type="term" value="F:dimethylargininase activity"/>
    <property type="evidence" value="ECO:0007669"/>
    <property type="project" value="TreeGrafter"/>
</dbReference>
<gene>
    <name evidence="3" type="ORF">SAMN02910418_00798</name>
</gene>
<protein>
    <submittedName>
        <fullName evidence="3">Dimethylargininase</fullName>
    </submittedName>
</protein>
<organism evidence="3 4">
    <name type="scientific">Bowdeniella nasicola</name>
    <dbReference type="NCBI Taxonomy" id="208480"/>
    <lineage>
        <taxon>Bacteria</taxon>
        <taxon>Bacillati</taxon>
        <taxon>Actinomycetota</taxon>
        <taxon>Actinomycetes</taxon>
        <taxon>Actinomycetales</taxon>
        <taxon>Actinomycetaceae</taxon>
        <taxon>Bowdeniella</taxon>
    </lineage>
</organism>
<evidence type="ECO:0000256" key="2">
    <source>
        <dbReference type="ARBA" id="ARBA00022801"/>
    </source>
</evidence>
<dbReference type="GO" id="GO:0045429">
    <property type="term" value="P:positive regulation of nitric oxide biosynthetic process"/>
    <property type="evidence" value="ECO:0007669"/>
    <property type="project" value="TreeGrafter"/>
</dbReference>
<dbReference type="Gene3D" id="3.75.10.10">
    <property type="entry name" value="L-arginine/glycine Amidinotransferase, Chain A"/>
    <property type="match status" value="1"/>
</dbReference>
<keyword evidence="4" id="KW-1185">Reference proteome</keyword>